<protein>
    <submittedName>
        <fullName evidence="1">Uncharacterized protein</fullName>
    </submittedName>
</protein>
<dbReference type="AlphaFoldDB" id="A0A9J9KZ19"/>
<dbReference type="KEGG" id="ent:Ent638_2622"/>
<gene>
    <name evidence="1" type="ordered locus">Ent638_2622</name>
</gene>
<dbReference type="EMBL" id="CP000653">
    <property type="protein sequence ID" value="ABP61289.1"/>
    <property type="molecule type" value="Genomic_DNA"/>
</dbReference>
<evidence type="ECO:0000313" key="1">
    <source>
        <dbReference type="EMBL" id="ABP61289.1"/>
    </source>
</evidence>
<reference evidence="2" key="1">
    <citation type="journal article" date="2010" name="PLoS Genet.">
        <title>Genome sequence of the plant growth promoting endophytic bacterium Enterobacter sp. 638.</title>
        <authorList>
            <person name="Taghavi S."/>
            <person name="van der Lelie D."/>
            <person name="Hoffman A."/>
            <person name="Zhang Y.B."/>
            <person name="Walla M.D."/>
            <person name="Vangronsveld J."/>
            <person name="Newman L."/>
            <person name="Monchy S."/>
        </authorList>
    </citation>
    <scope>NUCLEOTIDE SEQUENCE [LARGE SCALE GENOMIC DNA]</scope>
    <source>
        <strain evidence="2">638</strain>
    </source>
</reference>
<evidence type="ECO:0000313" key="2">
    <source>
        <dbReference type="Proteomes" id="UP000000230"/>
    </source>
</evidence>
<keyword evidence="2" id="KW-1185">Reference proteome</keyword>
<proteinExistence type="predicted"/>
<name>A0A9J9KZ19_ENT38</name>
<sequence length="135" mass="15093">MQPKISVVQGANITEKLSMTNTQNVEELQPRMTRETLVSLARKAAVYLPTASAQIMNELANRLDVTSVALCEAMEQRKQLKDSLSRMVLMHELMMDKVNHAASFYDGNCLAEMNEAPLQAKRTLIHTKSPSEGEM</sequence>
<dbReference type="Proteomes" id="UP000000230">
    <property type="component" value="Chromosome"/>
</dbReference>
<accession>A0A9J9KZ19</accession>
<organism evidence="1 2">
    <name type="scientific">Enterobacter sp. (strain 638)</name>
    <dbReference type="NCBI Taxonomy" id="399742"/>
    <lineage>
        <taxon>Bacteria</taxon>
        <taxon>Pseudomonadati</taxon>
        <taxon>Pseudomonadota</taxon>
        <taxon>Gammaproteobacteria</taxon>
        <taxon>Enterobacterales</taxon>
        <taxon>Enterobacteriaceae</taxon>
        <taxon>Enterobacter</taxon>
    </lineage>
</organism>